<dbReference type="Proteomes" id="UP000663848">
    <property type="component" value="Unassembled WGS sequence"/>
</dbReference>
<organism evidence="2 3">
    <name type="scientific">Rotaria socialis</name>
    <dbReference type="NCBI Taxonomy" id="392032"/>
    <lineage>
        <taxon>Eukaryota</taxon>
        <taxon>Metazoa</taxon>
        <taxon>Spiralia</taxon>
        <taxon>Gnathifera</taxon>
        <taxon>Rotifera</taxon>
        <taxon>Eurotatoria</taxon>
        <taxon>Bdelloidea</taxon>
        <taxon>Philodinida</taxon>
        <taxon>Philodinidae</taxon>
        <taxon>Rotaria</taxon>
    </lineage>
</organism>
<sequence length="152" mass="16670">GFTLMIKLFTSGGSKIVVGLIVMIVTACFAMLALADGLLMIKKLCLFRTVLNIFFECSGFARIGVMSTNKVVGIMMIILGVLWSLITLVTVLLTIRVHRLYRLSGASLEQAQQEFQSAFVNNETVRGAAREVATAGINDALRPNDNQQRPIY</sequence>
<evidence type="ECO:0000313" key="3">
    <source>
        <dbReference type="Proteomes" id="UP000663848"/>
    </source>
</evidence>
<feature type="non-terminal residue" evidence="2">
    <location>
        <position position="1"/>
    </location>
</feature>
<evidence type="ECO:0000313" key="2">
    <source>
        <dbReference type="EMBL" id="CAF4952292.1"/>
    </source>
</evidence>
<keyword evidence="1" id="KW-0812">Transmembrane</keyword>
<dbReference type="AlphaFoldDB" id="A0A821YCW7"/>
<keyword evidence="1" id="KW-1133">Transmembrane helix</keyword>
<dbReference type="EMBL" id="CAJOBR010023117">
    <property type="protein sequence ID" value="CAF4952292.1"/>
    <property type="molecule type" value="Genomic_DNA"/>
</dbReference>
<evidence type="ECO:0000256" key="1">
    <source>
        <dbReference type="SAM" id="Phobius"/>
    </source>
</evidence>
<feature type="transmembrane region" description="Helical" evidence="1">
    <location>
        <begin position="71"/>
        <end position="95"/>
    </location>
</feature>
<feature type="transmembrane region" description="Helical" evidence="1">
    <location>
        <begin position="46"/>
        <end position="65"/>
    </location>
</feature>
<protein>
    <submittedName>
        <fullName evidence="2">Uncharacterized protein</fullName>
    </submittedName>
</protein>
<keyword evidence="1" id="KW-0472">Membrane</keyword>
<feature type="transmembrane region" description="Helical" evidence="1">
    <location>
        <begin position="16"/>
        <end position="34"/>
    </location>
</feature>
<proteinExistence type="predicted"/>
<name>A0A821YCW7_9BILA</name>
<reference evidence="2" key="1">
    <citation type="submission" date="2021-02" db="EMBL/GenBank/DDBJ databases">
        <authorList>
            <person name="Nowell W R."/>
        </authorList>
    </citation>
    <scope>NUCLEOTIDE SEQUENCE</scope>
</reference>
<accession>A0A821YCW7</accession>
<gene>
    <name evidence="2" type="ORF">QYT958_LOCUS33579</name>
</gene>
<comment type="caution">
    <text evidence="2">The sequence shown here is derived from an EMBL/GenBank/DDBJ whole genome shotgun (WGS) entry which is preliminary data.</text>
</comment>